<evidence type="ECO:0000259" key="8">
    <source>
        <dbReference type="Pfam" id="PF13962"/>
    </source>
</evidence>
<keyword evidence="3" id="KW-0677">Repeat</keyword>
<keyword evidence="10" id="KW-1185">Reference proteome</keyword>
<evidence type="ECO:0000313" key="9">
    <source>
        <dbReference type="EMBL" id="KAA8548750.1"/>
    </source>
</evidence>
<dbReference type="PANTHER" id="PTHR24186:SF50">
    <property type="entry name" value="ANKYRIN REPEAT-CONTAINING PROTEIN ITN1-LIKE ISOFORM X1"/>
    <property type="match status" value="1"/>
</dbReference>
<dbReference type="AlphaFoldDB" id="A0A5J5C3P4"/>
<evidence type="ECO:0000256" key="5">
    <source>
        <dbReference type="ARBA" id="ARBA00023043"/>
    </source>
</evidence>
<organism evidence="9 10">
    <name type="scientific">Nyssa sinensis</name>
    <dbReference type="NCBI Taxonomy" id="561372"/>
    <lineage>
        <taxon>Eukaryota</taxon>
        <taxon>Viridiplantae</taxon>
        <taxon>Streptophyta</taxon>
        <taxon>Embryophyta</taxon>
        <taxon>Tracheophyta</taxon>
        <taxon>Spermatophyta</taxon>
        <taxon>Magnoliopsida</taxon>
        <taxon>eudicotyledons</taxon>
        <taxon>Gunneridae</taxon>
        <taxon>Pentapetalae</taxon>
        <taxon>asterids</taxon>
        <taxon>Cornales</taxon>
        <taxon>Nyssaceae</taxon>
        <taxon>Nyssa</taxon>
    </lineage>
</organism>
<name>A0A5J5C3P4_9ASTE</name>
<evidence type="ECO:0000256" key="2">
    <source>
        <dbReference type="ARBA" id="ARBA00022692"/>
    </source>
</evidence>
<proteinExistence type="predicted"/>
<dbReference type="PANTHER" id="PTHR24186">
    <property type="entry name" value="PROTEIN PHOSPHATASE 1 REGULATORY SUBUNIT"/>
    <property type="match status" value="1"/>
</dbReference>
<dbReference type="Proteomes" id="UP000325577">
    <property type="component" value="Linkage Group LG0"/>
</dbReference>
<evidence type="ECO:0000256" key="1">
    <source>
        <dbReference type="ARBA" id="ARBA00004141"/>
    </source>
</evidence>
<evidence type="ECO:0000256" key="6">
    <source>
        <dbReference type="ARBA" id="ARBA00023136"/>
    </source>
</evidence>
<protein>
    <recommendedName>
        <fullName evidence="8">PGG domain-containing protein</fullName>
    </recommendedName>
</protein>
<dbReference type="GO" id="GO:0005886">
    <property type="term" value="C:plasma membrane"/>
    <property type="evidence" value="ECO:0007669"/>
    <property type="project" value="TreeGrafter"/>
</dbReference>
<sequence length="221" mass="24122">MQNSIKDQLQNAGATFGWRNGITRYEKKVPAGKKDEIEKDIRKIADTHLIVAALIATVTFAAGFTMPGGYGNEDPNKGMAVLARQAAFQIFAISNTIAMISSTCAVFFHFIASGYTDKAKVVNRLAMAIYLIIIAVLTMLVAFIAGMFGVLVHSLGLAISIGIIDVWLEAQSWKSPWPWLPFSIFDEMRQLLLRDASVSIAASMDDSSLSSIGRKKCSRVL</sequence>
<feature type="domain" description="PGG" evidence="8">
    <location>
        <begin position="39"/>
        <end position="148"/>
    </location>
</feature>
<accession>A0A5J5C3P4</accession>
<evidence type="ECO:0000313" key="10">
    <source>
        <dbReference type="Proteomes" id="UP000325577"/>
    </source>
</evidence>
<gene>
    <name evidence="9" type="ORF">F0562_000434</name>
</gene>
<keyword evidence="6 7" id="KW-0472">Membrane</keyword>
<dbReference type="OrthoDB" id="10040922at2759"/>
<dbReference type="InterPro" id="IPR026961">
    <property type="entry name" value="PGG_dom"/>
</dbReference>
<keyword evidence="2 7" id="KW-0812">Transmembrane</keyword>
<evidence type="ECO:0000256" key="7">
    <source>
        <dbReference type="SAM" id="Phobius"/>
    </source>
</evidence>
<dbReference type="EMBL" id="CM018031">
    <property type="protein sequence ID" value="KAA8548750.1"/>
    <property type="molecule type" value="Genomic_DNA"/>
</dbReference>
<dbReference type="Pfam" id="PF13962">
    <property type="entry name" value="PGG"/>
    <property type="match status" value="1"/>
</dbReference>
<feature type="transmembrane region" description="Helical" evidence="7">
    <location>
        <begin position="49"/>
        <end position="70"/>
    </location>
</feature>
<keyword evidence="5" id="KW-0040">ANK repeat</keyword>
<feature type="transmembrane region" description="Helical" evidence="7">
    <location>
        <begin position="90"/>
        <end position="112"/>
    </location>
</feature>
<feature type="transmembrane region" description="Helical" evidence="7">
    <location>
        <begin position="124"/>
        <end position="144"/>
    </location>
</feature>
<reference evidence="9 10" key="1">
    <citation type="submission" date="2019-09" db="EMBL/GenBank/DDBJ databases">
        <title>A chromosome-level genome assembly of the Chinese tupelo Nyssa sinensis.</title>
        <authorList>
            <person name="Yang X."/>
            <person name="Kang M."/>
            <person name="Yang Y."/>
            <person name="Xiong H."/>
            <person name="Wang M."/>
            <person name="Zhang Z."/>
            <person name="Wang Z."/>
            <person name="Wu H."/>
            <person name="Ma T."/>
            <person name="Liu J."/>
            <person name="Xi Z."/>
        </authorList>
    </citation>
    <scope>NUCLEOTIDE SEQUENCE [LARGE SCALE GENOMIC DNA]</scope>
    <source>
        <strain evidence="9">J267</strain>
        <tissue evidence="9">Leaf</tissue>
    </source>
</reference>
<evidence type="ECO:0000256" key="3">
    <source>
        <dbReference type="ARBA" id="ARBA00022737"/>
    </source>
</evidence>
<keyword evidence="4 7" id="KW-1133">Transmembrane helix</keyword>
<comment type="subcellular location">
    <subcellularLocation>
        <location evidence="1">Membrane</location>
        <topology evidence="1">Multi-pass membrane protein</topology>
    </subcellularLocation>
</comment>
<evidence type="ECO:0000256" key="4">
    <source>
        <dbReference type="ARBA" id="ARBA00022989"/>
    </source>
</evidence>